<organism evidence="1 2">
    <name type="scientific">Pedobacter cryoconitis</name>
    <dbReference type="NCBI Taxonomy" id="188932"/>
    <lineage>
        <taxon>Bacteria</taxon>
        <taxon>Pseudomonadati</taxon>
        <taxon>Bacteroidota</taxon>
        <taxon>Sphingobacteriia</taxon>
        <taxon>Sphingobacteriales</taxon>
        <taxon>Sphingobacteriaceae</taxon>
        <taxon>Pedobacter</taxon>
    </lineage>
</organism>
<comment type="caution">
    <text evidence="1">The sequence shown here is derived from an EMBL/GenBank/DDBJ whole genome shotgun (WGS) entry which is preliminary data.</text>
</comment>
<name>A0A7X0J1J4_9SPHI</name>
<accession>A0A7X0J1J4</accession>
<dbReference type="RefSeq" id="WP_221450869.1">
    <property type="nucleotide sequence ID" value="NZ_JACHCC010000003.1"/>
</dbReference>
<gene>
    <name evidence="1" type="ORF">HDF25_001474</name>
</gene>
<evidence type="ECO:0000313" key="1">
    <source>
        <dbReference type="EMBL" id="MBB6499333.1"/>
    </source>
</evidence>
<sequence>MKDIYLTKNKGLISFVLLFAFILIKPEQSNAQLIYQPYSYQFYQKLNKNVYSAEENSHTALKPYLISDSSAMRPLHDSLMNSPASTVHRSWVHRKLFDEHLVDVRNKEYTFYLDFLPDFQLGREFNGSKTTWLNTRGYQAGITIGQKFFIYTSGFENQAQFSNYELNYTTRTGMVPGQAYSKDPSPSKAIDWSYVTALMGYSINKSITVELGQDKTFIGDGYRSLLLSDFAAPYPLLRLKANLGKKVQYMAMWAYMQDQHATEFNSFYNNRRKWGAFHYVDWTINKNASLGFFNALVAEEANDQGKGHGFDLNYINPILFSSALRPSGTTPDHTLIGFNGKYKVLKNTTVYGQLIFDQAPSQTNKNKNAWQLGFRGADLFKVNRLNYLVEYNTATPNTYTYSAHPIVNYSQLSESLAHPLGSDFREWLSIINYSINKFDFQGQLNYARYGIDQSGQRLATSMRFAEGKVAYLLNPKYNLRLEVSGLLRQEKNSLTDTKTAMITFGLRSSFRNLYHDF</sequence>
<evidence type="ECO:0000313" key="2">
    <source>
        <dbReference type="Proteomes" id="UP000521017"/>
    </source>
</evidence>
<proteinExistence type="predicted"/>
<dbReference type="EMBL" id="JACHCC010000003">
    <property type="protein sequence ID" value="MBB6499333.1"/>
    <property type="molecule type" value="Genomic_DNA"/>
</dbReference>
<evidence type="ECO:0008006" key="3">
    <source>
        <dbReference type="Google" id="ProtNLM"/>
    </source>
</evidence>
<dbReference type="Proteomes" id="UP000521017">
    <property type="component" value="Unassembled WGS sequence"/>
</dbReference>
<reference evidence="1 2" key="1">
    <citation type="submission" date="2020-08" db="EMBL/GenBank/DDBJ databases">
        <title>Genomic Encyclopedia of Type Strains, Phase IV (KMG-V): Genome sequencing to study the core and pangenomes of soil and plant-associated prokaryotes.</title>
        <authorList>
            <person name="Whitman W."/>
        </authorList>
    </citation>
    <scope>NUCLEOTIDE SEQUENCE [LARGE SCALE GENOMIC DNA]</scope>
    <source>
        <strain evidence="1 2">M2T3</strain>
    </source>
</reference>
<protein>
    <recommendedName>
        <fullName evidence="3">Gliding motility protein RemB</fullName>
    </recommendedName>
</protein>
<dbReference type="AlphaFoldDB" id="A0A7X0J1J4"/>